<gene>
    <name evidence="2" type="ORF">OGAPHI_000588</name>
</gene>
<accession>A0A9P8PF46</accession>
<dbReference type="AlphaFoldDB" id="A0A9P8PF46"/>
<dbReference type="RefSeq" id="XP_046064245.1">
    <property type="nucleotide sequence ID" value="XM_046207129.1"/>
</dbReference>
<proteinExistence type="predicted"/>
<feature type="compositionally biased region" description="Basic residues" evidence="1">
    <location>
        <begin position="58"/>
        <end position="67"/>
    </location>
</feature>
<dbReference type="GeneID" id="70232556"/>
<comment type="caution">
    <text evidence="2">The sequence shown here is derived from an EMBL/GenBank/DDBJ whole genome shotgun (WGS) entry which is preliminary data.</text>
</comment>
<reference evidence="2" key="2">
    <citation type="submission" date="2021-01" db="EMBL/GenBank/DDBJ databases">
        <authorList>
            <person name="Schikora-Tamarit M.A."/>
        </authorList>
    </citation>
    <scope>NUCLEOTIDE SEQUENCE</scope>
    <source>
        <strain evidence="2">CBS6075</strain>
    </source>
</reference>
<feature type="region of interest" description="Disordered" evidence="1">
    <location>
        <begin position="1"/>
        <end position="33"/>
    </location>
</feature>
<dbReference type="Proteomes" id="UP000769157">
    <property type="component" value="Unassembled WGS sequence"/>
</dbReference>
<evidence type="ECO:0000313" key="3">
    <source>
        <dbReference type="Proteomes" id="UP000769157"/>
    </source>
</evidence>
<dbReference type="EMBL" id="JAEUBE010000084">
    <property type="protein sequence ID" value="KAH3670877.1"/>
    <property type="molecule type" value="Genomic_DNA"/>
</dbReference>
<name>A0A9P8PF46_9ASCO</name>
<organism evidence="2 3">
    <name type="scientific">Ogataea philodendri</name>
    <dbReference type="NCBI Taxonomy" id="1378263"/>
    <lineage>
        <taxon>Eukaryota</taxon>
        <taxon>Fungi</taxon>
        <taxon>Dikarya</taxon>
        <taxon>Ascomycota</taxon>
        <taxon>Saccharomycotina</taxon>
        <taxon>Pichiomycetes</taxon>
        <taxon>Pichiales</taxon>
        <taxon>Pichiaceae</taxon>
        <taxon>Ogataea</taxon>
    </lineage>
</organism>
<evidence type="ECO:0000256" key="1">
    <source>
        <dbReference type="SAM" id="MobiDB-lite"/>
    </source>
</evidence>
<protein>
    <submittedName>
        <fullName evidence="2">Uncharacterized protein</fullName>
    </submittedName>
</protein>
<feature type="region of interest" description="Disordered" evidence="1">
    <location>
        <begin position="50"/>
        <end position="122"/>
    </location>
</feature>
<feature type="compositionally biased region" description="Basic and acidic residues" evidence="1">
    <location>
        <begin position="107"/>
        <end position="122"/>
    </location>
</feature>
<feature type="compositionally biased region" description="Basic and acidic residues" evidence="1">
    <location>
        <begin position="1"/>
        <end position="16"/>
    </location>
</feature>
<reference evidence="2" key="1">
    <citation type="journal article" date="2021" name="Open Biol.">
        <title>Shared evolutionary footprints suggest mitochondrial oxidative damage underlies multiple complex I losses in fungi.</title>
        <authorList>
            <person name="Schikora-Tamarit M.A."/>
            <person name="Marcet-Houben M."/>
            <person name="Nosek J."/>
            <person name="Gabaldon T."/>
        </authorList>
    </citation>
    <scope>NUCLEOTIDE SEQUENCE</scope>
    <source>
        <strain evidence="2">CBS6075</strain>
    </source>
</reference>
<evidence type="ECO:0000313" key="2">
    <source>
        <dbReference type="EMBL" id="KAH3670877.1"/>
    </source>
</evidence>
<keyword evidence="3" id="KW-1185">Reference proteome</keyword>
<sequence>MAQDPQKHKDVPDVVRAENVVDPPHGQPAFALGSDGGLFVEILLSVELDTRKVPDKAPKKRDVKVKRVGQTSQEDGGAKSGHSESRKRHKEQNSHGTRLWFVEELGPGEKHTHNARNRRESNEAELRGWVLFQSNMLGGDNRGSDQHCDSCVVDTGKPLTQIKFCDAVVRVPDDRRQKTFDGGHEKEIGDQLIAEGRVLVNVCGRVMVEH</sequence>